<evidence type="ECO:0000313" key="1">
    <source>
        <dbReference type="EMBL" id="MSE15547.1"/>
    </source>
</evidence>
<comment type="caution">
    <text evidence="1">The sequence shown here is derived from an EMBL/GenBank/DDBJ whole genome shotgun (WGS) entry which is preliminary data.</text>
</comment>
<sequence length="158" mass="18306">MSIKLALKPKTPIKINSAIKGLMKYLQLTTSPSYLNLTKVENTRAGYCFNNCEDYASKNNCEVVYGWMIWEDRRNNFIEAEFHAIINEGGLYKDISPRFNMEDKVLFVKDGSRNCGRKEPNSWYSWSNIKIIDGVVRESPMPIEIIELDDIHSEIVYL</sequence>
<dbReference type="Proteomes" id="UP000461948">
    <property type="component" value="Unassembled WGS sequence"/>
</dbReference>
<protein>
    <submittedName>
        <fullName evidence="1">Uncharacterized protein</fullName>
    </submittedName>
</protein>
<organism evidence="1 2">
    <name type="scientific">Enterobacter agglomerans</name>
    <name type="common">Erwinia herbicola</name>
    <name type="synonym">Pantoea agglomerans</name>
    <dbReference type="NCBI Taxonomy" id="549"/>
    <lineage>
        <taxon>Bacteria</taxon>
        <taxon>Pseudomonadati</taxon>
        <taxon>Pseudomonadota</taxon>
        <taxon>Gammaproteobacteria</taxon>
        <taxon>Enterobacterales</taxon>
        <taxon>Erwiniaceae</taxon>
        <taxon>Pantoea</taxon>
        <taxon>Pantoea agglomerans group</taxon>
    </lineage>
</organism>
<dbReference type="RefSeq" id="WP_033774104.1">
    <property type="nucleotide sequence ID" value="NZ_CP034471.1"/>
</dbReference>
<dbReference type="AlphaFoldDB" id="A0A7X2MLR1"/>
<proteinExistence type="predicted"/>
<evidence type="ECO:0000313" key="2">
    <source>
        <dbReference type="Proteomes" id="UP000461948"/>
    </source>
</evidence>
<accession>A0A7X2MLR1</accession>
<name>A0A7X2MLR1_ENTAG</name>
<reference evidence="1 2" key="1">
    <citation type="submission" date="2019-11" db="EMBL/GenBank/DDBJ databases">
        <title>Draft Genome Sequence of Plant Growth-Promoting Rhizosphere-Associated Bacteria.</title>
        <authorList>
            <person name="Vasilyev I.Y."/>
            <person name="Radchenko V."/>
            <person name="Ilnitskaya E.V."/>
        </authorList>
    </citation>
    <scope>NUCLEOTIDE SEQUENCE [LARGE SCALE GENOMIC DNA]</scope>
    <source>
        <strain evidence="1 2">VRA_MhP_f</strain>
    </source>
</reference>
<dbReference type="EMBL" id="WKLC01000383">
    <property type="protein sequence ID" value="MSE15547.1"/>
    <property type="molecule type" value="Genomic_DNA"/>
</dbReference>
<gene>
    <name evidence="1" type="ORF">GKC49_10545</name>
</gene>